<organism evidence="1 2">
    <name type="scientific">Caenimonas sedimenti</name>
    <dbReference type="NCBI Taxonomy" id="2596921"/>
    <lineage>
        <taxon>Bacteria</taxon>
        <taxon>Pseudomonadati</taxon>
        <taxon>Pseudomonadota</taxon>
        <taxon>Betaproteobacteria</taxon>
        <taxon>Burkholderiales</taxon>
        <taxon>Comamonadaceae</taxon>
        <taxon>Caenimonas</taxon>
    </lineage>
</organism>
<dbReference type="EMBL" id="VOBQ01000005">
    <property type="protein sequence ID" value="TWO71913.1"/>
    <property type="molecule type" value="Genomic_DNA"/>
</dbReference>
<name>A0A562ZTU9_9BURK</name>
<reference evidence="1 2" key="1">
    <citation type="submission" date="2019-07" db="EMBL/GenBank/DDBJ databases">
        <title>Caenimonas sedimenti sp. nov., isolated from activated sludge.</title>
        <authorList>
            <person name="Xu J."/>
        </authorList>
    </citation>
    <scope>NUCLEOTIDE SEQUENCE [LARGE SCALE GENOMIC DNA]</scope>
    <source>
        <strain evidence="1 2">HX-9-20</strain>
    </source>
</reference>
<sequence>MGDPSILPAAAEPTTRPPKLRVLWTVYRLRAMGEKLPAEHVHLAGTGTLEFWAGADGAIHARLMDPSGYPTLDALDRVRLRPCKGGLLLHGTTLSAKKGDVRELPQAWWCVVQSAAPA</sequence>
<proteinExistence type="predicted"/>
<evidence type="ECO:0000313" key="2">
    <source>
        <dbReference type="Proteomes" id="UP000318199"/>
    </source>
</evidence>
<dbReference type="Proteomes" id="UP000318199">
    <property type="component" value="Unassembled WGS sequence"/>
</dbReference>
<evidence type="ECO:0000313" key="1">
    <source>
        <dbReference type="EMBL" id="TWO71913.1"/>
    </source>
</evidence>
<comment type="caution">
    <text evidence="1">The sequence shown here is derived from an EMBL/GenBank/DDBJ whole genome shotgun (WGS) entry which is preliminary data.</text>
</comment>
<protein>
    <submittedName>
        <fullName evidence="1">Uncharacterized protein</fullName>
    </submittedName>
</protein>
<accession>A0A562ZTU9</accession>
<dbReference type="RefSeq" id="WP_145892471.1">
    <property type="nucleotide sequence ID" value="NZ_VOBQ01000005.1"/>
</dbReference>
<gene>
    <name evidence="1" type="ORF">FN976_07945</name>
</gene>
<keyword evidence="2" id="KW-1185">Reference proteome</keyword>
<dbReference type="AlphaFoldDB" id="A0A562ZTU9"/>